<feature type="transmembrane region" description="Helical" evidence="6">
    <location>
        <begin position="105"/>
        <end position="124"/>
    </location>
</feature>
<feature type="transmembrane region" description="Helical" evidence="6">
    <location>
        <begin position="359"/>
        <end position="381"/>
    </location>
</feature>
<keyword evidence="4 6" id="KW-1133">Transmembrane helix</keyword>
<dbReference type="PROSITE" id="PS50850">
    <property type="entry name" value="MFS"/>
    <property type="match status" value="1"/>
</dbReference>
<feature type="transmembrane region" description="Helical" evidence="6">
    <location>
        <begin position="300"/>
        <end position="319"/>
    </location>
</feature>
<comment type="caution">
    <text evidence="8">The sequence shown here is derived from an EMBL/GenBank/DDBJ whole genome shotgun (WGS) entry which is preliminary data.</text>
</comment>
<organism evidence="8 9">
    <name type="scientific">Kribbibacterium absianum</name>
    <dbReference type="NCBI Taxonomy" id="3044210"/>
    <lineage>
        <taxon>Bacteria</taxon>
        <taxon>Bacillati</taxon>
        <taxon>Actinomycetota</taxon>
        <taxon>Coriobacteriia</taxon>
        <taxon>Coriobacteriales</taxon>
        <taxon>Kribbibacteriaceae</taxon>
        <taxon>Kribbibacterium</taxon>
    </lineage>
</organism>
<feature type="transmembrane region" description="Helical" evidence="6">
    <location>
        <begin position="48"/>
        <end position="70"/>
    </location>
</feature>
<accession>A0ABT6ZMF3</accession>
<evidence type="ECO:0000256" key="2">
    <source>
        <dbReference type="ARBA" id="ARBA00022448"/>
    </source>
</evidence>
<dbReference type="InterPro" id="IPR020846">
    <property type="entry name" value="MFS_dom"/>
</dbReference>
<reference evidence="8" key="1">
    <citation type="submission" date="2023-05" db="EMBL/GenBank/DDBJ databases">
        <title>[olsenella] sp. nov., isolated from a pig farm feces dump.</title>
        <authorList>
            <person name="Chang Y.-H."/>
        </authorList>
    </citation>
    <scope>NUCLEOTIDE SEQUENCE</scope>
    <source>
        <strain evidence="8">YH-ols2217</strain>
    </source>
</reference>
<feature type="transmembrane region" description="Helical" evidence="6">
    <location>
        <begin position="387"/>
        <end position="407"/>
    </location>
</feature>
<feature type="transmembrane region" description="Helical" evidence="6">
    <location>
        <begin position="235"/>
        <end position="256"/>
    </location>
</feature>
<gene>
    <name evidence="8" type="ORF">QJ043_09130</name>
</gene>
<dbReference type="InterPro" id="IPR050495">
    <property type="entry name" value="ATG22/LtaA_families"/>
</dbReference>
<comment type="subcellular location">
    <subcellularLocation>
        <location evidence="1">Cell membrane</location>
        <topology evidence="1">Multi-pass membrane protein</topology>
    </subcellularLocation>
</comment>
<keyword evidence="9" id="KW-1185">Reference proteome</keyword>
<dbReference type="Pfam" id="PF11700">
    <property type="entry name" value="ATG22"/>
    <property type="match status" value="1"/>
</dbReference>
<feature type="transmembrane region" description="Helical" evidence="6">
    <location>
        <begin position="268"/>
        <end position="288"/>
    </location>
</feature>
<keyword evidence="2" id="KW-0813">Transport</keyword>
<evidence type="ECO:0000256" key="5">
    <source>
        <dbReference type="ARBA" id="ARBA00023136"/>
    </source>
</evidence>
<evidence type="ECO:0000256" key="3">
    <source>
        <dbReference type="ARBA" id="ARBA00022692"/>
    </source>
</evidence>
<proteinExistence type="predicted"/>
<dbReference type="PANTHER" id="PTHR23519">
    <property type="entry name" value="AUTOPHAGY-RELATED PROTEIN 22"/>
    <property type="match status" value="1"/>
</dbReference>
<evidence type="ECO:0000256" key="1">
    <source>
        <dbReference type="ARBA" id="ARBA00004651"/>
    </source>
</evidence>
<evidence type="ECO:0000313" key="8">
    <source>
        <dbReference type="EMBL" id="MDJ1130237.1"/>
    </source>
</evidence>
<dbReference type="InterPro" id="IPR036259">
    <property type="entry name" value="MFS_trans_sf"/>
</dbReference>
<dbReference type="RefSeq" id="WP_283713399.1">
    <property type="nucleotide sequence ID" value="NZ_JASJEW010000003.1"/>
</dbReference>
<feature type="transmembrane region" description="Helical" evidence="6">
    <location>
        <begin position="182"/>
        <end position="200"/>
    </location>
</feature>
<dbReference type="Gene3D" id="1.20.1250.20">
    <property type="entry name" value="MFS general substrate transporter like domains"/>
    <property type="match status" value="1"/>
</dbReference>
<feature type="transmembrane region" description="Helical" evidence="6">
    <location>
        <begin position="325"/>
        <end position="347"/>
    </location>
</feature>
<evidence type="ECO:0000256" key="6">
    <source>
        <dbReference type="SAM" id="Phobius"/>
    </source>
</evidence>
<dbReference type="EMBL" id="JASJEX010000004">
    <property type="protein sequence ID" value="MDJ1130237.1"/>
    <property type="molecule type" value="Genomic_DNA"/>
</dbReference>
<evidence type="ECO:0000313" key="9">
    <source>
        <dbReference type="Proteomes" id="UP001431693"/>
    </source>
</evidence>
<dbReference type="PANTHER" id="PTHR23519:SF1">
    <property type="entry name" value="AUTOPHAGY-RELATED PROTEIN 22"/>
    <property type="match status" value="1"/>
</dbReference>
<keyword evidence="5 6" id="KW-0472">Membrane</keyword>
<evidence type="ECO:0000256" key="4">
    <source>
        <dbReference type="ARBA" id="ARBA00022989"/>
    </source>
</evidence>
<protein>
    <submittedName>
        <fullName evidence="8">MFS transporter</fullName>
    </submittedName>
</protein>
<feature type="domain" description="Major facilitator superfamily (MFS) profile" evidence="7">
    <location>
        <begin position="233"/>
        <end position="423"/>
    </location>
</feature>
<feature type="transmembrane region" description="Helical" evidence="6">
    <location>
        <begin position="145"/>
        <end position="170"/>
    </location>
</feature>
<name>A0ABT6ZMF3_9ACTN</name>
<dbReference type="InterPro" id="IPR024671">
    <property type="entry name" value="Atg22-like"/>
</dbReference>
<dbReference type="SUPFAM" id="SSF103473">
    <property type="entry name" value="MFS general substrate transporter"/>
    <property type="match status" value="1"/>
</dbReference>
<dbReference type="Proteomes" id="UP001431693">
    <property type="component" value="Unassembled WGS sequence"/>
</dbReference>
<feature type="transmembrane region" description="Helical" evidence="6">
    <location>
        <begin position="82"/>
        <end position="99"/>
    </location>
</feature>
<feature type="transmembrane region" description="Helical" evidence="6">
    <location>
        <begin position="12"/>
        <end position="36"/>
    </location>
</feature>
<sequence length="423" mass="45754">MATHFTRAERDWVMYDVGNSALVLLNTSVVPIYFNALASEAADSASLVAQWGLAQTVASLIVALLMPILGSLADFKGNKIKFFIGFFGAGLVACFAQAIPMSAALFLAVYVVATVGLNSSMTFYDAMLVDVTDDERMDDVSSAGFAWGYIGSTIPFVLCIALIFLGPALLGLDTMLCTQMSFVITGIWWLCFTVPLVCSYKQVHYKEGTGAGSEIAKTFRNLAGTMRDIVRDKKLFLFLVAFFFYIDGVHTVISMATSYGASLGIDSTQLILALLVTQFVAFPSAIVYGRLADKHGTLTMILVAVVAYCAIVLFASFFLKTDVEFWVLAVMVGLFQGGIQALSRSYFGKIVPKDKANEYFGFYDIFGRYASVMGTFLVSVITTLTGFAELGVLSIGILLVVGLVFLLRVIKLDAAERGEHAAA</sequence>
<keyword evidence="3 6" id="KW-0812">Transmembrane</keyword>
<evidence type="ECO:0000259" key="7">
    <source>
        <dbReference type="PROSITE" id="PS50850"/>
    </source>
</evidence>